<dbReference type="Pfam" id="PF03692">
    <property type="entry name" value="CxxCxxCC"/>
    <property type="match status" value="1"/>
</dbReference>
<evidence type="ECO:0000313" key="2">
    <source>
        <dbReference type="EMBL" id="SMP23625.1"/>
    </source>
</evidence>
<organism evidence="2 3">
    <name type="scientific">Shimia sagamensis</name>
    <dbReference type="NCBI Taxonomy" id="1566352"/>
    <lineage>
        <taxon>Bacteria</taxon>
        <taxon>Pseudomonadati</taxon>
        <taxon>Pseudomonadota</taxon>
        <taxon>Alphaproteobacteria</taxon>
        <taxon>Rhodobacterales</taxon>
        <taxon>Roseobacteraceae</taxon>
    </lineage>
</organism>
<dbReference type="InterPro" id="IPR008228">
    <property type="entry name" value="UCP006173"/>
</dbReference>
<evidence type="ECO:0000256" key="1">
    <source>
        <dbReference type="HAMAP-Rule" id="MF_00676"/>
    </source>
</evidence>
<proteinExistence type="inferred from homology"/>
<comment type="caution">
    <text evidence="2">The sequence shown here is derived from an EMBL/GenBank/DDBJ whole genome shotgun (WGS) entry which is preliminary data.</text>
</comment>
<dbReference type="NCBIfam" id="NF003501">
    <property type="entry name" value="PRK05170.1-5"/>
    <property type="match status" value="1"/>
</dbReference>
<protein>
    <recommendedName>
        <fullName evidence="1">UPF0260 protein SAMN06265373_104379</fullName>
    </recommendedName>
</protein>
<dbReference type="NCBIfam" id="NF003507">
    <property type="entry name" value="PRK05170.2-5"/>
    <property type="match status" value="1"/>
</dbReference>
<dbReference type="PANTHER" id="PTHR37421:SF1">
    <property type="entry name" value="UPF0260 PROTEIN YCGN"/>
    <property type="match status" value="1"/>
</dbReference>
<name>A0ABY1P341_9RHOB</name>
<evidence type="ECO:0000313" key="3">
    <source>
        <dbReference type="Proteomes" id="UP001157961"/>
    </source>
</evidence>
<reference evidence="2 3" key="1">
    <citation type="submission" date="2017-05" db="EMBL/GenBank/DDBJ databases">
        <authorList>
            <person name="Varghese N."/>
            <person name="Submissions S."/>
        </authorList>
    </citation>
    <scope>NUCLEOTIDE SEQUENCE [LARGE SCALE GENOMIC DNA]</scope>
    <source>
        <strain evidence="2 3">DSM 29734</strain>
    </source>
</reference>
<gene>
    <name evidence="2" type="ORF">SAMN06265373_104379</name>
</gene>
<dbReference type="RefSeq" id="WP_283426319.1">
    <property type="nucleotide sequence ID" value="NZ_FXTY01000004.1"/>
</dbReference>
<dbReference type="PANTHER" id="PTHR37421">
    <property type="entry name" value="UPF0260 PROTEIN YCGN"/>
    <property type="match status" value="1"/>
</dbReference>
<dbReference type="PIRSF" id="PIRSF006173">
    <property type="entry name" value="UCP006173"/>
    <property type="match status" value="1"/>
</dbReference>
<sequence>MTRPPFLKAPSDPIERHGLAKRFWEKKPLTSLNDKEWEALCDGCGKCCLNKLEDEDTGEVALTRVACRLLDDETCRCVQYDIRHQFVPECIVMTPQNIHEHAYWMPQTCAYRLLWEKKPLYDWHPLISGTPDTVHDAGVSVQHQTVSEFETPLEQWEDFIIEEPS</sequence>
<keyword evidence="3" id="KW-1185">Reference proteome</keyword>
<dbReference type="HAMAP" id="MF_00676">
    <property type="entry name" value="UPF0260"/>
    <property type="match status" value="1"/>
</dbReference>
<dbReference type="InterPro" id="IPR005358">
    <property type="entry name" value="Puta_zinc/iron-chelating_dom"/>
</dbReference>
<dbReference type="EMBL" id="FXTY01000004">
    <property type="protein sequence ID" value="SMP23625.1"/>
    <property type="molecule type" value="Genomic_DNA"/>
</dbReference>
<comment type="similarity">
    <text evidence="1">Belongs to the UPF0260 family.</text>
</comment>
<dbReference type="Proteomes" id="UP001157961">
    <property type="component" value="Unassembled WGS sequence"/>
</dbReference>
<accession>A0ABY1P341</accession>